<dbReference type="AlphaFoldDB" id="A0AAW0CBZ9"/>
<gene>
    <name evidence="4" type="ORF">VNI00_011510</name>
</gene>
<dbReference type="InterPro" id="IPR036291">
    <property type="entry name" value="NAD(P)-bd_dom_sf"/>
</dbReference>
<evidence type="ECO:0000256" key="1">
    <source>
        <dbReference type="ARBA" id="ARBA00009219"/>
    </source>
</evidence>
<dbReference type="InterPro" id="IPR050177">
    <property type="entry name" value="Lipid_A_modif_metabolic_enz"/>
</dbReference>
<proteinExistence type="inferred from homology"/>
<dbReference type="SUPFAM" id="SSF51735">
    <property type="entry name" value="NAD(P)-binding Rossmann-fold domains"/>
    <property type="match status" value="1"/>
</dbReference>
<dbReference type="PANTHER" id="PTHR43245:SF51">
    <property type="entry name" value="SHORT CHAIN DEHYDROGENASE_REDUCTASE FAMILY 42E, MEMBER 2"/>
    <property type="match status" value="1"/>
</dbReference>
<evidence type="ECO:0000256" key="2">
    <source>
        <dbReference type="ARBA" id="ARBA00023002"/>
    </source>
</evidence>
<dbReference type="InterPro" id="IPR002225">
    <property type="entry name" value="3Beta_OHSteriod_DH/Estase"/>
</dbReference>
<comment type="similarity">
    <text evidence="1">Belongs to the 3-beta-HSD family.</text>
</comment>
<feature type="domain" description="3-beta hydroxysteroid dehydrogenase/isomerase" evidence="3">
    <location>
        <begin position="76"/>
        <end position="364"/>
    </location>
</feature>
<sequence length="519" mass="57265">MSAAFYGSLFVGLLALLYAYIRINDSALQAIPPRANKFSPKRCTVEDVLVAATEIQSKPAISIDDQIPAKTGRRYVITGGAGFLGGWIVMQLLKRGEDPKNIRVLDIRYPTRQDLKERGKDVDFRKVDVSDADAVQKAFEAPWPAGSSASAPITVFHTAANIRFFERRLSLLPNSTRVNVVGTQNVLNAARSVGVSTFISTSSGSVSVRASNFFLWPWQKEPEHFVQLINDDDSIVPTRHQDFFSNYSYSKYLAEKIVRGADRSPSGNGIIRTGCIRPGNGVYGPGGDMLCGAYLVRKTNPTWISTIIQNDIYVENCAVAHLLYERRLIDLEEGSKNPDIGGQAFNVTDPGPPPTYGDMYVTLKTLTDGETTFPELSPTGMLIFAYLIEIYCLTRNWLLTTPIWPVIKYVVPPVNGDLVNLQPSMWNLTMVHLIFDDSRARLPPEKGGLGYKGAWTTLEGLHQLVEEHKKGSGRSEQRSDMAGVSFGFGMVRAQRGVAKVGEQVKKEIGVDPVTVLGRE</sequence>
<keyword evidence="2" id="KW-0560">Oxidoreductase</keyword>
<name>A0AAW0CBZ9_9AGAR</name>
<reference evidence="4 5" key="1">
    <citation type="submission" date="2024-01" db="EMBL/GenBank/DDBJ databases">
        <title>A draft genome for a cacao thread blight-causing isolate of Paramarasmius palmivorus.</title>
        <authorList>
            <person name="Baruah I.K."/>
            <person name="Bukari Y."/>
            <person name="Amoako-Attah I."/>
            <person name="Meinhardt L.W."/>
            <person name="Bailey B.A."/>
            <person name="Cohen S.P."/>
        </authorList>
    </citation>
    <scope>NUCLEOTIDE SEQUENCE [LARGE SCALE GENOMIC DNA]</scope>
    <source>
        <strain evidence="4 5">GH-12</strain>
    </source>
</reference>
<dbReference type="GO" id="GO:0006694">
    <property type="term" value="P:steroid biosynthetic process"/>
    <property type="evidence" value="ECO:0007669"/>
    <property type="project" value="InterPro"/>
</dbReference>
<comment type="caution">
    <text evidence="4">The sequence shown here is derived from an EMBL/GenBank/DDBJ whole genome shotgun (WGS) entry which is preliminary data.</text>
</comment>
<evidence type="ECO:0000313" key="5">
    <source>
        <dbReference type="Proteomes" id="UP001383192"/>
    </source>
</evidence>
<evidence type="ECO:0000313" key="4">
    <source>
        <dbReference type="EMBL" id="KAK7036577.1"/>
    </source>
</evidence>
<evidence type="ECO:0000259" key="3">
    <source>
        <dbReference type="Pfam" id="PF01073"/>
    </source>
</evidence>
<dbReference type="Gene3D" id="3.40.50.720">
    <property type="entry name" value="NAD(P)-binding Rossmann-like Domain"/>
    <property type="match status" value="1"/>
</dbReference>
<dbReference type="Proteomes" id="UP001383192">
    <property type="component" value="Unassembled WGS sequence"/>
</dbReference>
<keyword evidence="5" id="KW-1185">Reference proteome</keyword>
<organism evidence="4 5">
    <name type="scientific">Paramarasmius palmivorus</name>
    <dbReference type="NCBI Taxonomy" id="297713"/>
    <lineage>
        <taxon>Eukaryota</taxon>
        <taxon>Fungi</taxon>
        <taxon>Dikarya</taxon>
        <taxon>Basidiomycota</taxon>
        <taxon>Agaricomycotina</taxon>
        <taxon>Agaricomycetes</taxon>
        <taxon>Agaricomycetidae</taxon>
        <taxon>Agaricales</taxon>
        <taxon>Marasmiineae</taxon>
        <taxon>Marasmiaceae</taxon>
        <taxon>Paramarasmius</taxon>
    </lineage>
</organism>
<dbReference type="EMBL" id="JAYKXP010000050">
    <property type="protein sequence ID" value="KAK7036577.1"/>
    <property type="molecule type" value="Genomic_DNA"/>
</dbReference>
<protein>
    <recommendedName>
        <fullName evidence="3">3-beta hydroxysteroid dehydrogenase/isomerase domain-containing protein</fullName>
    </recommendedName>
</protein>
<accession>A0AAW0CBZ9</accession>
<dbReference type="GO" id="GO:0016616">
    <property type="term" value="F:oxidoreductase activity, acting on the CH-OH group of donors, NAD or NADP as acceptor"/>
    <property type="evidence" value="ECO:0007669"/>
    <property type="project" value="InterPro"/>
</dbReference>
<dbReference type="PANTHER" id="PTHR43245">
    <property type="entry name" value="BIFUNCTIONAL POLYMYXIN RESISTANCE PROTEIN ARNA"/>
    <property type="match status" value="1"/>
</dbReference>
<dbReference type="Pfam" id="PF01073">
    <property type="entry name" value="3Beta_HSD"/>
    <property type="match status" value="1"/>
</dbReference>